<dbReference type="RefSeq" id="WP_252740524.1">
    <property type="nucleotide sequence ID" value="NZ_JAMXIB010000003.1"/>
</dbReference>
<dbReference type="EMBL" id="JAMXIB010000003">
    <property type="protein sequence ID" value="MCO5724142.1"/>
    <property type="molecule type" value="Genomic_DNA"/>
</dbReference>
<gene>
    <name evidence="2" type="ORF">NG653_04700</name>
</gene>
<dbReference type="Proteomes" id="UP001206312">
    <property type="component" value="Unassembled WGS sequence"/>
</dbReference>
<proteinExistence type="predicted"/>
<evidence type="ECO:0000256" key="1">
    <source>
        <dbReference type="SAM" id="Phobius"/>
    </source>
</evidence>
<reference evidence="2 3" key="1">
    <citation type="submission" date="2022-06" db="EMBL/GenBank/DDBJ databases">
        <authorList>
            <person name="Xuan X."/>
        </authorList>
    </citation>
    <scope>NUCLEOTIDE SEQUENCE [LARGE SCALE GENOMIC DNA]</scope>
    <source>
        <strain evidence="2 3">2V75</strain>
    </source>
</reference>
<feature type="transmembrane region" description="Helical" evidence="1">
    <location>
        <begin position="20"/>
        <end position="39"/>
    </location>
</feature>
<comment type="caution">
    <text evidence="2">The sequence shown here is derived from an EMBL/GenBank/DDBJ whole genome shotgun (WGS) entry which is preliminary data.</text>
</comment>
<name>A0ABT1AVV6_9FLAO</name>
<keyword evidence="1" id="KW-1133">Transmembrane helix</keyword>
<accession>A0ABT1AVV6</accession>
<keyword evidence="1" id="KW-0812">Transmembrane</keyword>
<sequence>MKFFRTLRQRLLTENRVTRYLLYALGEILLVVIGILLALQIDTWNEAKKEQQASRDFISRLLKEVRKNIGYAGAEIGVEERQTAAAKAILGQFHEPDGAGSGRILDSLVYIILSNNTLEIASGTLNEGFNTGAIALIRSDSLRSALYNLPSRIEEIRKQEEIDREDINGHFTNFLYYNYNYRNMDNHFSPYKGQIGETKFPSYHNRSLLESPAFENMVDNRFWNCQEQLRQLLTFNEALTRIDAMISAVLSER</sequence>
<protein>
    <submittedName>
        <fullName evidence="2">Uncharacterized protein</fullName>
    </submittedName>
</protein>
<keyword evidence="1" id="KW-0472">Membrane</keyword>
<organism evidence="2 3">
    <name type="scientific">Robiginitalea marina</name>
    <dbReference type="NCBI Taxonomy" id="2954105"/>
    <lineage>
        <taxon>Bacteria</taxon>
        <taxon>Pseudomonadati</taxon>
        <taxon>Bacteroidota</taxon>
        <taxon>Flavobacteriia</taxon>
        <taxon>Flavobacteriales</taxon>
        <taxon>Flavobacteriaceae</taxon>
        <taxon>Robiginitalea</taxon>
    </lineage>
</organism>
<evidence type="ECO:0000313" key="3">
    <source>
        <dbReference type="Proteomes" id="UP001206312"/>
    </source>
</evidence>
<evidence type="ECO:0000313" key="2">
    <source>
        <dbReference type="EMBL" id="MCO5724142.1"/>
    </source>
</evidence>
<keyword evidence="3" id="KW-1185">Reference proteome</keyword>